<proteinExistence type="predicted"/>
<organism evidence="1">
    <name type="scientific">Cacopsylla melanoneura</name>
    <dbReference type="NCBI Taxonomy" id="428564"/>
    <lineage>
        <taxon>Eukaryota</taxon>
        <taxon>Metazoa</taxon>
        <taxon>Ecdysozoa</taxon>
        <taxon>Arthropoda</taxon>
        <taxon>Hexapoda</taxon>
        <taxon>Insecta</taxon>
        <taxon>Pterygota</taxon>
        <taxon>Neoptera</taxon>
        <taxon>Paraneoptera</taxon>
        <taxon>Hemiptera</taxon>
        <taxon>Sternorrhyncha</taxon>
        <taxon>Psylloidea</taxon>
        <taxon>Psyllidae</taxon>
        <taxon>Psyllinae</taxon>
        <taxon>Cacopsylla</taxon>
    </lineage>
</organism>
<reference evidence="1" key="1">
    <citation type="submission" date="2021-05" db="EMBL/GenBank/DDBJ databases">
        <authorList>
            <person name="Alioto T."/>
            <person name="Alioto T."/>
            <person name="Gomez Garrido J."/>
        </authorList>
    </citation>
    <scope>NUCLEOTIDE SEQUENCE</scope>
</reference>
<protein>
    <submittedName>
        <fullName evidence="1">Uncharacterized protein</fullName>
    </submittedName>
</protein>
<dbReference type="AlphaFoldDB" id="A0A8D8RZX5"/>
<evidence type="ECO:0000313" key="1">
    <source>
        <dbReference type="EMBL" id="CAG6658001.1"/>
    </source>
</evidence>
<dbReference type="EMBL" id="HBUF01190331">
    <property type="protein sequence ID" value="CAG6658001.1"/>
    <property type="molecule type" value="Transcribed_RNA"/>
</dbReference>
<name>A0A8D8RZX5_9HEMI</name>
<sequence length="116" mass="13471">MRNRFISSKSAEDKRFFLLQFSVLDRPIKIQCAYALAHGKANFKHKLSQWCESGNFSYTSYGKRHFVCGPILSETNYMGNPHFLFNNIQTFCLITSKFVLDLCVRLFRFSLLGLSL</sequence>
<accession>A0A8D8RZX5</accession>